<protein>
    <recommendedName>
        <fullName evidence="1">N-acetyltransferase domain-containing protein</fullName>
    </recommendedName>
</protein>
<evidence type="ECO:0000313" key="3">
    <source>
        <dbReference type="Proteomes" id="UP000613512"/>
    </source>
</evidence>
<proteinExistence type="predicted"/>
<dbReference type="InterPro" id="IPR016181">
    <property type="entry name" value="Acyl_CoA_acyltransferase"/>
</dbReference>
<name>A0A916RU63_9BACI</name>
<reference evidence="2" key="2">
    <citation type="submission" date="2020-09" db="EMBL/GenBank/DDBJ databases">
        <authorList>
            <person name="Sun Q."/>
            <person name="Zhou Y."/>
        </authorList>
    </citation>
    <scope>NUCLEOTIDE SEQUENCE</scope>
    <source>
        <strain evidence="2">CGMCC 1.12408</strain>
    </source>
</reference>
<comment type="caution">
    <text evidence="2">The sequence shown here is derived from an EMBL/GenBank/DDBJ whole genome shotgun (WGS) entry which is preliminary data.</text>
</comment>
<dbReference type="SUPFAM" id="SSF55729">
    <property type="entry name" value="Acyl-CoA N-acyltransferases (Nat)"/>
    <property type="match status" value="1"/>
</dbReference>
<dbReference type="PROSITE" id="PS51186">
    <property type="entry name" value="GNAT"/>
    <property type="match status" value="1"/>
</dbReference>
<keyword evidence="3" id="KW-1185">Reference proteome</keyword>
<dbReference type="RefSeq" id="WP_188383546.1">
    <property type="nucleotide sequence ID" value="NZ_BMEY01000004.1"/>
</dbReference>
<dbReference type="Proteomes" id="UP000613512">
    <property type="component" value="Unassembled WGS sequence"/>
</dbReference>
<accession>A0A916RU63</accession>
<reference evidence="2" key="1">
    <citation type="journal article" date="2014" name="Int. J. Syst. Evol. Microbiol.">
        <title>Complete genome sequence of Corynebacterium casei LMG S-19264T (=DSM 44701T), isolated from a smear-ripened cheese.</title>
        <authorList>
            <consortium name="US DOE Joint Genome Institute (JGI-PGF)"/>
            <person name="Walter F."/>
            <person name="Albersmeier A."/>
            <person name="Kalinowski J."/>
            <person name="Ruckert C."/>
        </authorList>
    </citation>
    <scope>NUCLEOTIDE SEQUENCE</scope>
    <source>
        <strain evidence="2">CGMCC 1.12408</strain>
    </source>
</reference>
<dbReference type="Gene3D" id="3.40.630.30">
    <property type="match status" value="1"/>
</dbReference>
<evidence type="ECO:0000259" key="1">
    <source>
        <dbReference type="PROSITE" id="PS51186"/>
    </source>
</evidence>
<sequence length="176" mass="21262">MYTYEEFDSSKVDELVEFLTSEQWKFHGQEYPTEESIRENVANGYYNRDGNRTFWMVEGETKIGLIRIFDLEDPICLFDLRLKEIARGKGIGRQALLWLCNYIFENYPHMIRIEGHTRCDNYAMRKTFYNSGFVKESYHRKAWRQNRNLFDSVGYAMIREDWEKNTITHVEDNFPY</sequence>
<organism evidence="2 3">
    <name type="scientific">Ornithinibacillus halotolerans</name>
    <dbReference type="NCBI Taxonomy" id="1274357"/>
    <lineage>
        <taxon>Bacteria</taxon>
        <taxon>Bacillati</taxon>
        <taxon>Bacillota</taxon>
        <taxon>Bacilli</taxon>
        <taxon>Bacillales</taxon>
        <taxon>Bacillaceae</taxon>
        <taxon>Ornithinibacillus</taxon>
    </lineage>
</organism>
<dbReference type="EMBL" id="BMEY01000004">
    <property type="protein sequence ID" value="GGA67719.1"/>
    <property type="molecule type" value="Genomic_DNA"/>
</dbReference>
<dbReference type="GO" id="GO:0016747">
    <property type="term" value="F:acyltransferase activity, transferring groups other than amino-acyl groups"/>
    <property type="evidence" value="ECO:0007669"/>
    <property type="project" value="InterPro"/>
</dbReference>
<feature type="domain" description="N-acetyltransferase" evidence="1">
    <location>
        <begin position="2"/>
        <end position="162"/>
    </location>
</feature>
<dbReference type="InterPro" id="IPR000182">
    <property type="entry name" value="GNAT_dom"/>
</dbReference>
<dbReference type="AlphaFoldDB" id="A0A916RU63"/>
<dbReference type="Pfam" id="PF13302">
    <property type="entry name" value="Acetyltransf_3"/>
    <property type="match status" value="1"/>
</dbReference>
<gene>
    <name evidence="2" type="ORF">GCM10008025_09450</name>
</gene>
<evidence type="ECO:0000313" key="2">
    <source>
        <dbReference type="EMBL" id="GGA67719.1"/>
    </source>
</evidence>